<gene>
    <name evidence="2" type="ORF">SNE40_002671</name>
</gene>
<protein>
    <recommendedName>
        <fullName evidence="4">Secreted protein</fullName>
    </recommendedName>
</protein>
<organism evidence="2 3">
    <name type="scientific">Patella caerulea</name>
    <name type="common">Rayed Mediterranean limpet</name>
    <dbReference type="NCBI Taxonomy" id="87958"/>
    <lineage>
        <taxon>Eukaryota</taxon>
        <taxon>Metazoa</taxon>
        <taxon>Spiralia</taxon>
        <taxon>Lophotrochozoa</taxon>
        <taxon>Mollusca</taxon>
        <taxon>Gastropoda</taxon>
        <taxon>Patellogastropoda</taxon>
        <taxon>Patelloidea</taxon>
        <taxon>Patellidae</taxon>
        <taxon>Patella</taxon>
    </lineage>
</organism>
<keyword evidence="3" id="KW-1185">Reference proteome</keyword>
<evidence type="ECO:0000256" key="1">
    <source>
        <dbReference type="SAM" id="SignalP"/>
    </source>
</evidence>
<dbReference type="Proteomes" id="UP001347796">
    <property type="component" value="Unassembled WGS sequence"/>
</dbReference>
<feature type="signal peptide" evidence="1">
    <location>
        <begin position="1"/>
        <end position="24"/>
    </location>
</feature>
<accession>A0AAN8K947</accession>
<comment type="caution">
    <text evidence="2">The sequence shown here is derived from an EMBL/GenBank/DDBJ whole genome shotgun (WGS) entry which is preliminary data.</text>
</comment>
<evidence type="ECO:0000313" key="2">
    <source>
        <dbReference type="EMBL" id="KAK6190903.1"/>
    </source>
</evidence>
<evidence type="ECO:0008006" key="4">
    <source>
        <dbReference type="Google" id="ProtNLM"/>
    </source>
</evidence>
<evidence type="ECO:0000313" key="3">
    <source>
        <dbReference type="Proteomes" id="UP001347796"/>
    </source>
</evidence>
<dbReference type="EMBL" id="JAZGQO010000002">
    <property type="protein sequence ID" value="KAK6190903.1"/>
    <property type="molecule type" value="Genomic_DNA"/>
</dbReference>
<proteinExistence type="predicted"/>
<name>A0AAN8K947_PATCE</name>
<feature type="chain" id="PRO_5042861961" description="Secreted protein" evidence="1">
    <location>
        <begin position="25"/>
        <end position="91"/>
    </location>
</feature>
<sequence length="91" mass="10956">MAYRNIWISICVFTISSTVYNSHAAILRPDWYPYFQDLNPESNSNEILRVRQTRTLPQHVKCPPDMTKYECYHELMAVWTRVLKNKRNVYE</sequence>
<keyword evidence="1" id="KW-0732">Signal</keyword>
<dbReference type="AlphaFoldDB" id="A0AAN8K947"/>
<reference evidence="2 3" key="1">
    <citation type="submission" date="2024-01" db="EMBL/GenBank/DDBJ databases">
        <title>The genome of the rayed Mediterranean limpet Patella caerulea (Linnaeus, 1758).</title>
        <authorList>
            <person name="Anh-Thu Weber A."/>
            <person name="Halstead-Nussloch G."/>
        </authorList>
    </citation>
    <scope>NUCLEOTIDE SEQUENCE [LARGE SCALE GENOMIC DNA]</scope>
    <source>
        <strain evidence="2">AATW-2023a</strain>
        <tissue evidence="2">Whole specimen</tissue>
    </source>
</reference>